<comment type="caution">
    <text evidence="1">The sequence shown here is derived from an EMBL/GenBank/DDBJ whole genome shotgun (WGS) entry which is preliminary data.</text>
</comment>
<dbReference type="AlphaFoldDB" id="A0ABD1LLG5"/>
<protein>
    <submittedName>
        <fullName evidence="1">Uncharacterized protein</fullName>
    </submittedName>
</protein>
<gene>
    <name evidence="1" type="ORF">Fmac_023412</name>
</gene>
<accession>A0ABD1LLG5</accession>
<dbReference type="Proteomes" id="UP001603857">
    <property type="component" value="Unassembled WGS sequence"/>
</dbReference>
<dbReference type="EMBL" id="JBGMDY010000008">
    <property type="protein sequence ID" value="KAL2324354.1"/>
    <property type="molecule type" value="Genomic_DNA"/>
</dbReference>
<name>A0ABD1LLG5_9FABA</name>
<reference evidence="1 2" key="1">
    <citation type="submission" date="2024-08" db="EMBL/GenBank/DDBJ databases">
        <title>Insights into the chromosomal genome structure of Flemingia macrophylla.</title>
        <authorList>
            <person name="Ding Y."/>
            <person name="Zhao Y."/>
            <person name="Bi W."/>
            <person name="Wu M."/>
            <person name="Zhao G."/>
            <person name="Gong Y."/>
            <person name="Li W."/>
            <person name="Zhang P."/>
        </authorList>
    </citation>
    <scope>NUCLEOTIDE SEQUENCE [LARGE SCALE GENOMIC DNA]</scope>
    <source>
        <strain evidence="1">DYQJB</strain>
        <tissue evidence="1">Leaf</tissue>
    </source>
</reference>
<evidence type="ECO:0000313" key="1">
    <source>
        <dbReference type="EMBL" id="KAL2324354.1"/>
    </source>
</evidence>
<evidence type="ECO:0000313" key="2">
    <source>
        <dbReference type="Proteomes" id="UP001603857"/>
    </source>
</evidence>
<sequence length="52" mass="5637">MSFGIASVSLLSSSILSKGFVSDGAVTFFSLVFPHRTKYRPSTMRIAPISLQ</sequence>
<organism evidence="1 2">
    <name type="scientific">Flemingia macrophylla</name>
    <dbReference type="NCBI Taxonomy" id="520843"/>
    <lineage>
        <taxon>Eukaryota</taxon>
        <taxon>Viridiplantae</taxon>
        <taxon>Streptophyta</taxon>
        <taxon>Embryophyta</taxon>
        <taxon>Tracheophyta</taxon>
        <taxon>Spermatophyta</taxon>
        <taxon>Magnoliopsida</taxon>
        <taxon>eudicotyledons</taxon>
        <taxon>Gunneridae</taxon>
        <taxon>Pentapetalae</taxon>
        <taxon>rosids</taxon>
        <taxon>fabids</taxon>
        <taxon>Fabales</taxon>
        <taxon>Fabaceae</taxon>
        <taxon>Papilionoideae</taxon>
        <taxon>50 kb inversion clade</taxon>
        <taxon>NPAAA clade</taxon>
        <taxon>indigoferoid/millettioid clade</taxon>
        <taxon>Phaseoleae</taxon>
        <taxon>Flemingia</taxon>
    </lineage>
</organism>
<proteinExistence type="predicted"/>
<keyword evidence="2" id="KW-1185">Reference proteome</keyword>